<organism evidence="13 14">
    <name type="scientific">Blastopirellula sediminis</name>
    <dbReference type="NCBI Taxonomy" id="2894196"/>
    <lineage>
        <taxon>Bacteria</taxon>
        <taxon>Pseudomonadati</taxon>
        <taxon>Planctomycetota</taxon>
        <taxon>Planctomycetia</taxon>
        <taxon>Pirellulales</taxon>
        <taxon>Pirellulaceae</taxon>
        <taxon>Blastopirellula</taxon>
    </lineage>
</organism>
<keyword evidence="7 13" id="KW-0238">DNA-binding</keyword>
<feature type="region of interest" description="Disordered" evidence="12">
    <location>
        <begin position="71"/>
        <end position="91"/>
    </location>
</feature>
<dbReference type="SMART" id="SM00411">
    <property type="entry name" value="BHL"/>
    <property type="match status" value="1"/>
</dbReference>
<evidence type="ECO:0000256" key="2">
    <source>
        <dbReference type="ARBA" id="ARBA00010529"/>
    </source>
</evidence>
<keyword evidence="14" id="KW-1185">Reference proteome</keyword>
<dbReference type="InterPro" id="IPR000119">
    <property type="entry name" value="Hist_DNA-bd"/>
</dbReference>
<evidence type="ECO:0000256" key="4">
    <source>
        <dbReference type="ARBA" id="ARBA00016145"/>
    </source>
</evidence>
<dbReference type="Proteomes" id="UP001139103">
    <property type="component" value="Unassembled WGS sequence"/>
</dbReference>
<dbReference type="GO" id="GO:0003677">
    <property type="term" value="F:DNA binding"/>
    <property type="evidence" value="ECO:0007669"/>
    <property type="project" value="UniProtKB-KW"/>
</dbReference>
<evidence type="ECO:0000313" key="14">
    <source>
        <dbReference type="Proteomes" id="UP001139103"/>
    </source>
</evidence>
<evidence type="ECO:0000256" key="3">
    <source>
        <dbReference type="ARBA" id="ARBA00011738"/>
    </source>
</evidence>
<dbReference type="Gene3D" id="4.10.520.10">
    <property type="entry name" value="IHF-like DNA-binding proteins"/>
    <property type="match status" value="1"/>
</dbReference>
<evidence type="ECO:0000256" key="7">
    <source>
        <dbReference type="ARBA" id="ARBA00023125"/>
    </source>
</evidence>
<accession>A0A9X1MRW4</accession>
<dbReference type="GO" id="GO:0006260">
    <property type="term" value="P:DNA replication"/>
    <property type="evidence" value="ECO:0007669"/>
    <property type="project" value="UniProtKB-KW"/>
</dbReference>
<keyword evidence="6" id="KW-0426">Late protein</keyword>
<comment type="subcellular location">
    <subcellularLocation>
        <location evidence="1">Virion</location>
    </subcellularLocation>
</comment>
<proteinExistence type="inferred from homology"/>
<evidence type="ECO:0000256" key="9">
    <source>
        <dbReference type="ARBA" id="ARBA00033227"/>
    </source>
</evidence>
<dbReference type="EMBL" id="JAJKFT010000010">
    <property type="protein sequence ID" value="MCC9632258.1"/>
    <property type="molecule type" value="Genomic_DNA"/>
</dbReference>
<dbReference type="SUPFAM" id="SSF47729">
    <property type="entry name" value="IHF-like DNA-binding proteins"/>
    <property type="match status" value="1"/>
</dbReference>
<evidence type="ECO:0000256" key="10">
    <source>
        <dbReference type="ARBA" id="ARBA00046140"/>
    </source>
</evidence>
<dbReference type="GO" id="GO:0030527">
    <property type="term" value="F:structural constituent of chromatin"/>
    <property type="evidence" value="ECO:0007669"/>
    <property type="project" value="InterPro"/>
</dbReference>
<protein>
    <recommendedName>
        <fullName evidence="4">Viral histone-like protein</fullName>
    </recommendedName>
    <alternativeName>
        <fullName evidence="9">DNA-binding protein pA104R</fullName>
    </alternativeName>
    <alternativeName>
        <fullName evidence="8">pA104R</fullName>
    </alternativeName>
</protein>
<reference evidence="13" key="1">
    <citation type="submission" date="2021-11" db="EMBL/GenBank/DDBJ databases">
        <title>Genome sequence.</title>
        <authorList>
            <person name="Sun Q."/>
        </authorList>
    </citation>
    <scope>NUCLEOTIDE SEQUENCE</scope>
    <source>
        <strain evidence="13">JC732</strain>
    </source>
</reference>
<dbReference type="InterPro" id="IPR010992">
    <property type="entry name" value="IHF-like_DNA-bd_dom_sf"/>
</dbReference>
<evidence type="ECO:0000256" key="11">
    <source>
        <dbReference type="RuleBase" id="RU003939"/>
    </source>
</evidence>
<dbReference type="PANTHER" id="PTHR33175:SF13">
    <property type="entry name" value="HISTONE-LIKE PROTEIN"/>
    <property type="match status" value="1"/>
</dbReference>
<gene>
    <name evidence="13" type="ORF">LOC68_28015</name>
</gene>
<evidence type="ECO:0000256" key="5">
    <source>
        <dbReference type="ARBA" id="ARBA00022705"/>
    </source>
</evidence>
<evidence type="ECO:0000256" key="12">
    <source>
        <dbReference type="SAM" id="MobiDB-lite"/>
    </source>
</evidence>
<dbReference type="GO" id="GO:0005829">
    <property type="term" value="C:cytosol"/>
    <property type="evidence" value="ECO:0007669"/>
    <property type="project" value="TreeGrafter"/>
</dbReference>
<evidence type="ECO:0000256" key="8">
    <source>
        <dbReference type="ARBA" id="ARBA00033120"/>
    </source>
</evidence>
<comment type="caution">
    <text evidence="13">The sequence shown here is derived from an EMBL/GenBank/DDBJ whole genome shotgun (WGS) entry which is preliminary data.</text>
</comment>
<name>A0A9X1MRW4_9BACT</name>
<evidence type="ECO:0000256" key="1">
    <source>
        <dbReference type="ARBA" id="ARBA00004328"/>
    </source>
</evidence>
<comment type="similarity">
    <text evidence="2 11">Belongs to the bacterial histone-like protein family.</text>
</comment>
<evidence type="ECO:0000256" key="6">
    <source>
        <dbReference type="ARBA" id="ARBA00022921"/>
    </source>
</evidence>
<sequence>MAKKAAAATTAKKPLTKTELLNNIAEETGVAKKDVATVLDALSNQVKKSLGKSGAGAISIPGLIKIEKKKVPARPAKKGVPNPFKPGELMDVPAKPASVKVKVRALKNLKDMV</sequence>
<dbReference type="CDD" id="cd13834">
    <property type="entry name" value="HU_like"/>
    <property type="match status" value="1"/>
</dbReference>
<comment type="subunit">
    <text evidence="3">Homodimer.</text>
</comment>
<dbReference type="Pfam" id="PF00216">
    <property type="entry name" value="Bac_DNA_binding"/>
    <property type="match status" value="1"/>
</dbReference>
<dbReference type="PANTHER" id="PTHR33175">
    <property type="entry name" value="DNA-BINDING PROTEIN HU"/>
    <property type="match status" value="1"/>
</dbReference>
<keyword evidence="5" id="KW-0235">DNA replication</keyword>
<dbReference type="AlphaFoldDB" id="A0A9X1MRW4"/>
<comment type="function">
    <text evidence="10">DNA-binding protein that plays a critical role in nucleoid compaction, genome replication and DNA replication and transcription. Binds to both ssDNA and dsDNA with a binding site covering about 15 nucleotides. Displays DNA-supercoiling activity only when associated with the viral DNA topoisomerase 2.</text>
</comment>
<dbReference type="RefSeq" id="WP_230225114.1">
    <property type="nucleotide sequence ID" value="NZ_JAJKFT010000010.1"/>
</dbReference>
<evidence type="ECO:0000313" key="13">
    <source>
        <dbReference type="EMBL" id="MCC9632258.1"/>
    </source>
</evidence>